<feature type="region of interest" description="Disordered" evidence="2">
    <location>
        <begin position="117"/>
        <end position="156"/>
    </location>
</feature>
<keyword evidence="1" id="KW-0175">Coiled coil</keyword>
<dbReference type="AlphaFoldDB" id="A0A3P3XJQ7"/>
<organism evidence="3">
    <name type="scientific">uncultured spirochete</name>
    <dbReference type="NCBI Taxonomy" id="156406"/>
    <lineage>
        <taxon>Bacteria</taxon>
        <taxon>Pseudomonadati</taxon>
        <taxon>Spirochaetota</taxon>
        <taxon>Spirochaetia</taxon>
        <taxon>Spirochaetales</taxon>
        <taxon>environmental samples</taxon>
    </lineage>
</organism>
<feature type="compositionally biased region" description="Polar residues" evidence="2">
    <location>
        <begin position="121"/>
        <end position="136"/>
    </location>
</feature>
<evidence type="ECO:0000256" key="2">
    <source>
        <dbReference type="SAM" id="MobiDB-lite"/>
    </source>
</evidence>
<feature type="coiled-coil region" evidence="1">
    <location>
        <begin position="18"/>
        <end position="92"/>
    </location>
</feature>
<evidence type="ECO:0000313" key="3">
    <source>
        <dbReference type="EMBL" id="SLM14001.1"/>
    </source>
</evidence>
<name>A0A3P3XJQ7_9SPIR</name>
<gene>
    <name evidence="3" type="ORF">SPIROBIBN47_300017</name>
</gene>
<reference evidence="3" key="1">
    <citation type="submission" date="2017-02" db="EMBL/GenBank/DDBJ databases">
        <authorList>
            <person name="Regsiter A."/>
            <person name="William W."/>
        </authorList>
    </citation>
    <scope>NUCLEOTIDE SEQUENCE</scope>
    <source>
        <strain evidence="3">Bib</strain>
    </source>
</reference>
<accession>A0A3P3XJQ7</accession>
<sequence length="168" mass="18481">MTPQELSRLDYEGASEMLLACATDAKKYEKEIASLQAQAAEWKSKARLAQDRNMEELSQAALQKSAELEAKAQELALELNSIQRDIEDLRTALPIIKAKQRSVDPDQLLAELSMLVGLEETAQTPESDTKPNQNPEEPTPGTRLGALQEGHSPVDDALAELKKKMGLL</sequence>
<dbReference type="EMBL" id="FWDM01000024">
    <property type="protein sequence ID" value="SLM14001.1"/>
    <property type="molecule type" value="Genomic_DNA"/>
</dbReference>
<proteinExistence type="predicted"/>
<evidence type="ECO:0000256" key="1">
    <source>
        <dbReference type="SAM" id="Coils"/>
    </source>
</evidence>
<protein>
    <submittedName>
        <fullName evidence="3">Uncharacterized protein</fullName>
    </submittedName>
</protein>